<protein>
    <submittedName>
        <fullName evidence="6">ABC transporter ATP-binding protein</fullName>
    </submittedName>
</protein>
<dbReference type="Proteomes" id="UP000886725">
    <property type="component" value="Unassembled WGS sequence"/>
</dbReference>
<name>A0A9D0YZA7_9FIRM</name>
<organism evidence="6 7">
    <name type="scientific">Candidatus Faecenecus gallistercoris</name>
    <dbReference type="NCBI Taxonomy" id="2840793"/>
    <lineage>
        <taxon>Bacteria</taxon>
        <taxon>Bacillati</taxon>
        <taxon>Bacillota</taxon>
        <taxon>Bacillota incertae sedis</taxon>
        <taxon>Candidatus Faecenecus</taxon>
    </lineage>
</organism>
<evidence type="ECO:0000256" key="4">
    <source>
        <dbReference type="ARBA" id="ARBA00022840"/>
    </source>
</evidence>
<dbReference type="SUPFAM" id="SSF52540">
    <property type="entry name" value="P-loop containing nucleoside triphosphate hydrolases"/>
    <property type="match status" value="1"/>
</dbReference>
<dbReference type="InterPro" id="IPR003593">
    <property type="entry name" value="AAA+_ATPase"/>
</dbReference>
<evidence type="ECO:0000259" key="5">
    <source>
        <dbReference type="PROSITE" id="PS50893"/>
    </source>
</evidence>
<keyword evidence="4 6" id="KW-0067">ATP-binding</keyword>
<evidence type="ECO:0000313" key="7">
    <source>
        <dbReference type="Proteomes" id="UP000886725"/>
    </source>
</evidence>
<keyword evidence="2" id="KW-0813">Transport</keyword>
<dbReference type="Pfam" id="PF00005">
    <property type="entry name" value="ABC_tran"/>
    <property type="match status" value="1"/>
</dbReference>
<dbReference type="EMBL" id="DVFU01000069">
    <property type="protein sequence ID" value="HIQ64814.1"/>
    <property type="molecule type" value="Genomic_DNA"/>
</dbReference>
<dbReference type="PROSITE" id="PS00211">
    <property type="entry name" value="ABC_TRANSPORTER_1"/>
    <property type="match status" value="1"/>
</dbReference>
<evidence type="ECO:0000256" key="1">
    <source>
        <dbReference type="ARBA" id="ARBA00005417"/>
    </source>
</evidence>
<dbReference type="GO" id="GO:0016887">
    <property type="term" value="F:ATP hydrolysis activity"/>
    <property type="evidence" value="ECO:0007669"/>
    <property type="project" value="InterPro"/>
</dbReference>
<accession>A0A9D0YZA7</accession>
<dbReference type="SMART" id="SM00382">
    <property type="entry name" value="AAA"/>
    <property type="match status" value="1"/>
</dbReference>
<dbReference type="PANTHER" id="PTHR43335:SF4">
    <property type="entry name" value="ABC TRANSPORTER, ATP-BINDING PROTEIN"/>
    <property type="match status" value="1"/>
</dbReference>
<comment type="caution">
    <text evidence="6">The sequence shown here is derived from an EMBL/GenBank/DDBJ whole genome shotgun (WGS) entry which is preliminary data.</text>
</comment>
<comment type="similarity">
    <text evidence="1">Belongs to the ABC transporter superfamily.</text>
</comment>
<feature type="domain" description="ABC transporter" evidence="5">
    <location>
        <begin position="4"/>
        <end position="232"/>
    </location>
</feature>
<reference evidence="6" key="1">
    <citation type="submission" date="2020-10" db="EMBL/GenBank/DDBJ databases">
        <authorList>
            <person name="Gilroy R."/>
        </authorList>
    </citation>
    <scope>NUCLEOTIDE SEQUENCE</scope>
    <source>
        <strain evidence="6">CHK165-10780</strain>
    </source>
</reference>
<proteinExistence type="inferred from homology"/>
<dbReference type="AlphaFoldDB" id="A0A9D0YZA7"/>
<dbReference type="Gene3D" id="3.40.50.300">
    <property type="entry name" value="P-loop containing nucleotide triphosphate hydrolases"/>
    <property type="match status" value="1"/>
</dbReference>
<keyword evidence="3" id="KW-0547">Nucleotide-binding</keyword>
<reference evidence="6" key="2">
    <citation type="journal article" date="2021" name="PeerJ">
        <title>Extensive microbial diversity within the chicken gut microbiome revealed by metagenomics and culture.</title>
        <authorList>
            <person name="Gilroy R."/>
            <person name="Ravi A."/>
            <person name="Getino M."/>
            <person name="Pursley I."/>
            <person name="Horton D.L."/>
            <person name="Alikhan N.F."/>
            <person name="Baker D."/>
            <person name="Gharbi K."/>
            <person name="Hall N."/>
            <person name="Watson M."/>
            <person name="Adriaenssens E.M."/>
            <person name="Foster-Nyarko E."/>
            <person name="Jarju S."/>
            <person name="Secka A."/>
            <person name="Antonio M."/>
            <person name="Oren A."/>
            <person name="Chaudhuri R.R."/>
            <person name="La Ragione R."/>
            <person name="Hildebrand F."/>
            <person name="Pallen M.J."/>
        </authorList>
    </citation>
    <scope>NUCLEOTIDE SEQUENCE</scope>
    <source>
        <strain evidence="6">CHK165-10780</strain>
    </source>
</reference>
<gene>
    <name evidence="6" type="ORF">IAC85_03655</name>
</gene>
<dbReference type="InterPro" id="IPR003439">
    <property type="entry name" value="ABC_transporter-like_ATP-bd"/>
</dbReference>
<dbReference type="PROSITE" id="PS50893">
    <property type="entry name" value="ABC_TRANSPORTER_2"/>
    <property type="match status" value="1"/>
</dbReference>
<dbReference type="GO" id="GO:0005524">
    <property type="term" value="F:ATP binding"/>
    <property type="evidence" value="ECO:0007669"/>
    <property type="project" value="UniProtKB-KW"/>
</dbReference>
<dbReference type="PANTHER" id="PTHR43335">
    <property type="entry name" value="ABC TRANSPORTER, ATP-BINDING PROTEIN"/>
    <property type="match status" value="1"/>
</dbReference>
<sequence length="239" mass="26685">MGVLEVKNLTKKFGKRVILDQVSVTLEEGEVVGLVGPNGAGKSTFIKSILGLYNIDEGDVKICGFDVYKQHRDALSKVGCIVENPDMYQNISGRKNLKICALMNDLPKNTDIDSVVHLVRMESRIDDKVKTYSLGMKQRLGLASALLNHPKLLILDEPINGLDPQGIMELRQIVRDLSKKDKMTVLISSHILAEIGQMCDRIIMIDQGKIVDSFTMDEIRAKNISLEEEYLSKASKDIR</sequence>
<evidence type="ECO:0000256" key="2">
    <source>
        <dbReference type="ARBA" id="ARBA00022448"/>
    </source>
</evidence>
<evidence type="ECO:0000256" key="3">
    <source>
        <dbReference type="ARBA" id="ARBA00022741"/>
    </source>
</evidence>
<evidence type="ECO:0000313" key="6">
    <source>
        <dbReference type="EMBL" id="HIQ64814.1"/>
    </source>
</evidence>
<dbReference type="InterPro" id="IPR027417">
    <property type="entry name" value="P-loop_NTPase"/>
</dbReference>
<dbReference type="InterPro" id="IPR017871">
    <property type="entry name" value="ABC_transporter-like_CS"/>
</dbReference>